<dbReference type="PANTHER" id="PTHR30086">
    <property type="entry name" value="ARGININE EXPORTER PROTEIN ARGO"/>
    <property type="match status" value="1"/>
</dbReference>
<dbReference type="GO" id="GO:0005886">
    <property type="term" value="C:plasma membrane"/>
    <property type="evidence" value="ECO:0007669"/>
    <property type="project" value="UniProtKB-SubCell"/>
</dbReference>
<dbReference type="HOGENOM" id="CLU_079569_3_1_6"/>
<sequence>MSRLGINDIWLFVLSGIALNIMPGPDSLYIVGRSATQGFRGGSMASWGIATGTLVHILAAAFGLSAILATSAMAFTVIKVVGCCYLIYIGLTMLLSRRGAATQDVKDQAPTSLYRIYSQGFLTNVLNPKIALFFLAFVPQFIAYDSPNKALSFIILGLIFIFNGMVWCHFLAWSSSSLSRKVKHSSFLSHWLNKIAGTLFIGFGIKLALGQQT</sequence>
<dbReference type="InterPro" id="IPR001123">
    <property type="entry name" value="LeuE-type"/>
</dbReference>
<accession>A8G0B2</accession>
<evidence type="ECO:0000256" key="3">
    <source>
        <dbReference type="ARBA" id="ARBA00022692"/>
    </source>
</evidence>
<protein>
    <submittedName>
        <fullName evidence="7">Transporter, LysE family</fullName>
    </submittedName>
</protein>
<proteinExistence type="predicted"/>
<evidence type="ECO:0000313" key="8">
    <source>
        <dbReference type="Proteomes" id="UP000002015"/>
    </source>
</evidence>
<feature type="transmembrane region" description="Helical" evidence="6">
    <location>
        <begin position="116"/>
        <end position="138"/>
    </location>
</feature>
<dbReference type="Proteomes" id="UP000002015">
    <property type="component" value="Chromosome"/>
</dbReference>
<keyword evidence="3 6" id="KW-0812">Transmembrane</keyword>
<reference evidence="7 8" key="1">
    <citation type="submission" date="2007-08" db="EMBL/GenBank/DDBJ databases">
        <title>Complete sequence of Shewanella sediminis HAW-EB3.</title>
        <authorList>
            <consortium name="US DOE Joint Genome Institute"/>
            <person name="Copeland A."/>
            <person name="Lucas S."/>
            <person name="Lapidus A."/>
            <person name="Barry K."/>
            <person name="Glavina del Rio T."/>
            <person name="Dalin E."/>
            <person name="Tice H."/>
            <person name="Pitluck S."/>
            <person name="Chertkov O."/>
            <person name="Brettin T."/>
            <person name="Bruce D."/>
            <person name="Detter J.C."/>
            <person name="Han C."/>
            <person name="Schmutz J."/>
            <person name="Larimer F."/>
            <person name="Land M."/>
            <person name="Hauser L."/>
            <person name="Kyrpides N."/>
            <person name="Kim E."/>
            <person name="Zhao J.-S."/>
            <person name="Richardson P."/>
        </authorList>
    </citation>
    <scope>NUCLEOTIDE SEQUENCE [LARGE SCALE GENOMIC DNA]</scope>
    <source>
        <strain evidence="7 8">HAW-EB3</strain>
    </source>
</reference>
<evidence type="ECO:0000256" key="1">
    <source>
        <dbReference type="ARBA" id="ARBA00004651"/>
    </source>
</evidence>
<dbReference type="eggNOG" id="COG1280">
    <property type="taxonomic scope" value="Bacteria"/>
</dbReference>
<comment type="subcellular location">
    <subcellularLocation>
        <location evidence="1">Cell membrane</location>
        <topology evidence="1">Multi-pass membrane protein</topology>
    </subcellularLocation>
</comment>
<evidence type="ECO:0000256" key="4">
    <source>
        <dbReference type="ARBA" id="ARBA00022989"/>
    </source>
</evidence>
<feature type="transmembrane region" description="Helical" evidence="6">
    <location>
        <begin position="191"/>
        <end position="209"/>
    </location>
</feature>
<dbReference type="KEGG" id="sse:Ssed_3931"/>
<dbReference type="RefSeq" id="WP_012144265.1">
    <property type="nucleotide sequence ID" value="NC_009831.1"/>
</dbReference>
<keyword evidence="2" id="KW-1003">Cell membrane</keyword>
<organism evidence="7 8">
    <name type="scientific">Shewanella sediminis (strain HAW-EB3)</name>
    <dbReference type="NCBI Taxonomy" id="425104"/>
    <lineage>
        <taxon>Bacteria</taxon>
        <taxon>Pseudomonadati</taxon>
        <taxon>Pseudomonadota</taxon>
        <taxon>Gammaproteobacteria</taxon>
        <taxon>Alteromonadales</taxon>
        <taxon>Shewanellaceae</taxon>
        <taxon>Shewanella</taxon>
    </lineage>
</organism>
<name>A8G0B2_SHESH</name>
<evidence type="ECO:0000256" key="2">
    <source>
        <dbReference type="ARBA" id="ARBA00022475"/>
    </source>
</evidence>
<evidence type="ECO:0000256" key="5">
    <source>
        <dbReference type="ARBA" id="ARBA00023136"/>
    </source>
</evidence>
<feature type="transmembrane region" description="Helical" evidence="6">
    <location>
        <begin position="44"/>
        <end position="68"/>
    </location>
</feature>
<keyword evidence="4 6" id="KW-1133">Transmembrane helix</keyword>
<dbReference type="GO" id="GO:0015171">
    <property type="term" value="F:amino acid transmembrane transporter activity"/>
    <property type="evidence" value="ECO:0007669"/>
    <property type="project" value="TreeGrafter"/>
</dbReference>
<dbReference type="AlphaFoldDB" id="A8G0B2"/>
<feature type="transmembrane region" description="Helical" evidence="6">
    <location>
        <begin position="74"/>
        <end position="95"/>
    </location>
</feature>
<dbReference type="PIRSF" id="PIRSF006324">
    <property type="entry name" value="LeuE"/>
    <property type="match status" value="1"/>
</dbReference>
<feature type="transmembrane region" description="Helical" evidence="6">
    <location>
        <begin position="150"/>
        <end position="170"/>
    </location>
</feature>
<dbReference type="EMBL" id="CP000821">
    <property type="protein sequence ID" value="ABV38535.1"/>
    <property type="molecule type" value="Genomic_DNA"/>
</dbReference>
<evidence type="ECO:0000256" key="6">
    <source>
        <dbReference type="SAM" id="Phobius"/>
    </source>
</evidence>
<feature type="transmembrane region" description="Helical" evidence="6">
    <location>
        <begin position="12"/>
        <end position="32"/>
    </location>
</feature>
<dbReference type="Pfam" id="PF01810">
    <property type="entry name" value="LysE"/>
    <property type="match status" value="1"/>
</dbReference>
<evidence type="ECO:0000313" key="7">
    <source>
        <dbReference type="EMBL" id="ABV38535.1"/>
    </source>
</evidence>
<keyword evidence="8" id="KW-1185">Reference proteome</keyword>
<keyword evidence="5 6" id="KW-0472">Membrane</keyword>
<gene>
    <name evidence="7" type="ordered locus">Ssed_3931</name>
</gene>
<dbReference type="PANTHER" id="PTHR30086:SF20">
    <property type="entry name" value="ARGININE EXPORTER PROTEIN ARGO-RELATED"/>
    <property type="match status" value="1"/>
</dbReference>